<name>A0A2N9AIT6_METEX</name>
<evidence type="ECO:0000313" key="2">
    <source>
        <dbReference type="EMBL" id="SOR27275.1"/>
    </source>
</evidence>
<dbReference type="Proteomes" id="UP000233769">
    <property type="component" value="Chromosome tk0001"/>
</dbReference>
<gene>
    <name evidence="2" type="ORF">TK0001_0673</name>
</gene>
<evidence type="ECO:0000313" key="3">
    <source>
        <dbReference type="Proteomes" id="UP000233769"/>
    </source>
</evidence>
<feature type="compositionally biased region" description="Basic and acidic residues" evidence="1">
    <location>
        <begin position="38"/>
        <end position="55"/>
    </location>
</feature>
<accession>A0A2N9AIT6</accession>
<sequence>MQDIPILVWPCGSSAEVGHPAPDASRAAGLEPGALGDRASDEAHLPSRDEQEGHRVAGSVRTGVSTGFPQAPERRYYDHTSGTAAIICLLGSSASPLCALHRAGRSVLFEA</sequence>
<dbReference type="AlphaFoldDB" id="A0A2N9AIT6"/>
<dbReference type="EMBL" id="LT962688">
    <property type="protein sequence ID" value="SOR27275.1"/>
    <property type="molecule type" value="Genomic_DNA"/>
</dbReference>
<proteinExistence type="predicted"/>
<evidence type="ECO:0000256" key="1">
    <source>
        <dbReference type="SAM" id="MobiDB-lite"/>
    </source>
</evidence>
<feature type="region of interest" description="Disordered" evidence="1">
    <location>
        <begin position="18"/>
        <end position="73"/>
    </location>
</feature>
<reference evidence="3" key="1">
    <citation type="submission" date="2017-10" db="EMBL/GenBank/DDBJ databases">
        <authorList>
            <person name="Regsiter A."/>
            <person name="William W."/>
        </authorList>
    </citation>
    <scope>NUCLEOTIDE SEQUENCE [LARGE SCALE GENOMIC DNA]</scope>
</reference>
<protein>
    <submittedName>
        <fullName evidence="2">Uncharacterized protein</fullName>
    </submittedName>
</protein>
<organism evidence="2 3">
    <name type="scientific">Methylorubrum extorquens</name>
    <name type="common">Methylobacterium dichloromethanicum</name>
    <name type="synonym">Methylobacterium extorquens</name>
    <dbReference type="NCBI Taxonomy" id="408"/>
    <lineage>
        <taxon>Bacteria</taxon>
        <taxon>Pseudomonadati</taxon>
        <taxon>Pseudomonadota</taxon>
        <taxon>Alphaproteobacteria</taxon>
        <taxon>Hyphomicrobiales</taxon>
        <taxon>Methylobacteriaceae</taxon>
        <taxon>Methylorubrum</taxon>
    </lineage>
</organism>